<protein>
    <recommendedName>
        <fullName evidence="1">ATPase AAA-type core domain-containing protein</fullName>
    </recommendedName>
</protein>
<dbReference type="InterPro" id="IPR051396">
    <property type="entry name" value="Bact_Antivir_Def_Nuclease"/>
</dbReference>
<dbReference type="InterPro" id="IPR027417">
    <property type="entry name" value="P-loop_NTPase"/>
</dbReference>
<comment type="caution">
    <text evidence="2">The sequence shown here is derived from an EMBL/GenBank/DDBJ whole genome shotgun (WGS) entry which is preliminary data.</text>
</comment>
<evidence type="ECO:0000259" key="1">
    <source>
        <dbReference type="Pfam" id="PF13304"/>
    </source>
</evidence>
<dbReference type="Proteomes" id="UP000240317">
    <property type="component" value="Unassembled WGS sequence"/>
</dbReference>
<dbReference type="CDD" id="cd00267">
    <property type="entry name" value="ABC_ATPase"/>
    <property type="match status" value="1"/>
</dbReference>
<dbReference type="Gene3D" id="3.40.50.300">
    <property type="entry name" value="P-loop containing nucleotide triphosphate hydrolases"/>
    <property type="match status" value="2"/>
</dbReference>
<gene>
    <name evidence="2" type="ORF">C8263_11295</name>
</gene>
<dbReference type="Pfam" id="PF13304">
    <property type="entry name" value="AAA_21"/>
    <property type="match status" value="1"/>
</dbReference>
<dbReference type="GO" id="GO:0016887">
    <property type="term" value="F:ATP hydrolysis activity"/>
    <property type="evidence" value="ECO:0007669"/>
    <property type="project" value="InterPro"/>
</dbReference>
<organism evidence="2 3">
    <name type="scientific">Deinococcus arcticus</name>
    <dbReference type="NCBI Taxonomy" id="2136176"/>
    <lineage>
        <taxon>Bacteria</taxon>
        <taxon>Thermotogati</taxon>
        <taxon>Deinococcota</taxon>
        <taxon>Deinococci</taxon>
        <taxon>Deinococcales</taxon>
        <taxon>Deinococcaceae</taxon>
        <taxon>Deinococcus</taxon>
    </lineage>
</organism>
<sequence length="398" mass="45213">MKIERLSVRNWQLFRDINIDFHDRITFLTGVNGTGKTSICKVIAAFLGHDVKFIQSEDPVNLPESKIAEITYGGSYFEIKKSFRYGESYSYSLNVSNHANSTFKGAYIKSNREAYTATSISSVRAGPAIESSMIKSLVNPSYKPLDGEKEIIENVPLRGMKDSILSWAVFGFGNQYVNPNITYQVYLNEFIDILRLAIPEEIKFRTLEIDKEDVKVVTDLGRFSIDSASSGLSTIFDLCWKCFVASKMCSEHTIVVIDEPENHLHPSLQRKLIPSLMKAFQDHQFIVSTHSPLILSSVELSYIYKFEFGESTISAKLLTAVDTATDYEGILQNALGTSSSMPIWARERYEKIIRDFSFSEPSAENMKRVETRLEQEGLGEYSLRAFTELMKLRHEKNK</sequence>
<evidence type="ECO:0000313" key="2">
    <source>
        <dbReference type="EMBL" id="PTA67691.1"/>
    </source>
</evidence>
<accession>A0A2T3W714</accession>
<dbReference type="GO" id="GO:0005524">
    <property type="term" value="F:ATP binding"/>
    <property type="evidence" value="ECO:0007669"/>
    <property type="project" value="InterPro"/>
</dbReference>
<feature type="domain" description="ATPase AAA-type core" evidence="1">
    <location>
        <begin position="25"/>
        <end position="296"/>
    </location>
</feature>
<evidence type="ECO:0000313" key="3">
    <source>
        <dbReference type="Proteomes" id="UP000240317"/>
    </source>
</evidence>
<dbReference type="InterPro" id="IPR003959">
    <property type="entry name" value="ATPase_AAA_core"/>
</dbReference>
<dbReference type="OrthoDB" id="9805802at2"/>
<dbReference type="EMBL" id="PYSV01000010">
    <property type="protein sequence ID" value="PTA67691.1"/>
    <property type="molecule type" value="Genomic_DNA"/>
</dbReference>
<keyword evidence="3" id="KW-1185">Reference proteome</keyword>
<name>A0A2T3W714_9DEIO</name>
<dbReference type="PANTHER" id="PTHR43581:SF4">
    <property type="entry name" value="ATP_GTP PHOSPHATASE"/>
    <property type="match status" value="1"/>
</dbReference>
<dbReference type="AlphaFoldDB" id="A0A2T3W714"/>
<dbReference type="RefSeq" id="WP_107138231.1">
    <property type="nucleotide sequence ID" value="NZ_PYSV01000010.1"/>
</dbReference>
<reference evidence="2 3" key="1">
    <citation type="submission" date="2018-03" db="EMBL/GenBank/DDBJ databases">
        <title>Draft genome of Deinococcus sp. OD32.</title>
        <authorList>
            <person name="Wang X.-P."/>
            <person name="Du Z.-J."/>
        </authorList>
    </citation>
    <scope>NUCLEOTIDE SEQUENCE [LARGE SCALE GENOMIC DNA]</scope>
    <source>
        <strain evidence="2 3">OD32</strain>
    </source>
</reference>
<dbReference type="SUPFAM" id="SSF52540">
    <property type="entry name" value="P-loop containing nucleoside triphosphate hydrolases"/>
    <property type="match status" value="1"/>
</dbReference>
<proteinExistence type="predicted"/>
<dbReference type="PANTHER" id="PTHR43581">
    <property type="entry name" value="ATP/GTP PHOSPHATASE"/>
    <property type="match status" value="1"/>
</dbReference>